<organism evidence="1 2">
    <name type="scientific">Argiope bruennichi</name>
    <name type="common">Wasp spider</name>
    <name type="synonym">Aranea bruennichi</name>
    <dbReference type="NCBI Taxonomy" id="94029"/>
    <lineage>
        <taxon>Eukaryota</taxon>
        <taxon>Metazoa</taxon>
        <taxon>Ecdysozoa</taxon>
        <taxon>Arthropoda</taxon>
        <taxon>Chelicerata</taxon>
        <taxon>Arachnida</taxon>
        <taxon>Araneae</taxon>
        <taxon>Araneomorphae</taxon>
        <taxon>Entelegynae</taxon>
        <taxon>Araneoidea</taxon>
        <taxon>Araneidae</taxon>
        <taxon>Argiope</taxon>
    </lineage>
</organism>
<keyword evidence="2" id="KW-1185">Reference proteome</keyword>
<gene>
    <name evidence="1" type="ORF">HNY73_018955</name>
</gene>
<reference evidence="1" key="1">
    <citation type="journal article" date="2020" name="bioRxiv">
        <title>Chromosome-level reference genome of the European wasp spider Argiope bruennichi: a resource for studies on range expansion and evolutionary adaptation.</title>
        <authorList>
            <person name="Sheffer M.M."/>
            <person name="Hoppe A."/>
            <person name="Krehenwinkel H."/>
            <person name="Uhl G."/>
            <person name="Kuss A.W."/>
            <person name="Jensen L."/>
            <person name="Jensen C."/>
            <person name="Gillespie R.G."/>
            <person name="Hoff K.J."/>
            <person name="Prost S."/>
        </authorList>
    </citation>
    <scope>NUCLEOTIDE SEQUENCE</scope>
</reference>
<dbReference type="EMBL" id="JABXBU010002228">
    <property type="protein sequence ID" value="KAF8771551.1"/>
    <property type="molecule type" value="Genomic_DNA"/>
</dbReference>
<evidence type="ECO:0000313" key="1">
    <source>
        <dbReference type="EMBL" id="KAF8771551.1"/>
    </source>
</evidence>
<comment type="caution">
    <text evidence="1">The sequence shown here is derived from an EMBL/GenBank/DDBJ whole genome shotgun (WGS) entry which is preliminary data.</text>
</comment>
<reference evidence="1" key="2">
    <citation type="submission" date="2020-06" db="EMBL/GenBank/DDBJ databases">
        <authorList>
            <person name="Sheffer M."/>
        </authorList>
    </citation>
    <scope>NUCLEOTIDE SEQUENCE</scope>
</reference>
<dbReference type="PANTHER" id="PTHR45786:SF74">
    <property type="entry name" value="ATP-DEPENDENT DNA HELICASE"/>
    <property type="match status" value="1"/>
</dbReference>
<proteinExistence type="predicted"/>
<dbReference type="PANTHER" id="PTHR45786">
    <property type="entry name" value="DNA BINDING PROTEIN-LIKE"/>
    <property type="match status" value="1"/>
</dbReference>
<accession>A0A8T0EF64</accession>
<dbReference type="Proteomes" id="UP000807504">
    <property type="component" value="Unassembled WGS sequence"/>
</dbReference>
<evidence type="ECO:0000313" key="2">
    <source>
        <dbReference type="Proteomes" id="UP000807504"/>
    </source>
</evidence>
<name>A0A8T0EF64_ARGBR</name>
<sequence>MTSFGPGGEIREQRFMPTFKVQEQVYHRIGSLQPQTNEEPNFLQVYFVVDKEQQVEQRCRNVRDIKPGIVSQLQETLHQHNSYVQNFKCAMEKITPEMEIVIHADKVPSSEHERRFNAPTISEVTITLAGDKHGNRNIPLQLRSTEIKKKIAKTHRAYDALQYPLII</sequence>
<dbReference type="AlphaFoldDB" id="A0A8T0EF64"/>
<protein>
    <submittedName>
        <fullName evidence="1">Uncharacterized protein</fullName>
    </submittedName>
</protein>